<sequence>MTTPQATCHSIFDGRIEPGSSDFRRRSTPERRLFFDRQQFLG</sequence>
<evidence type="ECO:0000313" key="2">
    <source>
        <dbReference type="EMBL" id="KAJ6841534.1"/>
    </source>
</evidence>
<dbReference type="EMBL" id="JANAVB010008599">
    <property type="protein sequence ID" value="KAJ6841534.1"/>
    <property type="molecule type" value="Genomic_DNA"/>
</dbReference>
<dbReference type="AlphaFoldDB" id="A0AAX6HLU5"/>
<feature type="region of interest" description="Disordered" evidence="1">
    <location>
        <begin position="1"/>
        <end position="29"/>
    </location>
</feature>
<protein>
    <submittedName>
        <fullName evidence="2">Uncharacterized protein</fullName>
    </submittedName>
</protein>
<organism evidence="2 3">
    <name type="scientific">Iris pallida</name>
    <name type="common">Sweet iris</name>
    <dbReference type="NCBI Taxonomy" id="29817"/>
    <lineage>
        <taxon>Eukaryota</taxon>
        <taxon>Viridiplantae</taxon>
        <taxon>Streptophyta</taxon>
        <taxon>Embryophyta</taxon>
        <taxon>Tracheophyta</taxon>
        <taxon>Spermatophyta</taxon>
        <taxon>Magnoliopsida</taxon>
        <taxon>Liliopsida</taxon>
        <taxon>Asparagales</taxon>
        <taxon>Iridaceae</taxon>
        <taxon>Iridoideae</taxon>
        <taxon>Irideae</taxon>
        <taxon>Iris</taxon>
    </lineage>
</organism>
<keyword evidence="3" id="KW-1185">Reference proteome</keyword>
<accession>A0AAX6HLU5</accession>
<reference evidence="2" key="1">
    <citation type="journal article" date="2023" name="GigaByte">
        <title>Genome assembly of the bearded iris, Iris pallida Lam.</title>
        <authorList>
            <person name="Bruccoleri R.E."/>
            <person name="Oakeley E.J."/>
            <person name="Faust A.M.E."/>
            <person name="Altorfer M."/>
            <person name="Dessus-Babus S."/>
            <person name="Burckhardt D."/>
            <person name="Oertli M."/>
            <person name="Naumann U."/>
            <person name="Petersen F."/>
            <person name="Wong J."/>
        </authorList>
    </citation>
    <scope>NUCLEOTIDE SEQUENCE</scope>
    <source>
        <strain evidence="2">GSM-AAB239-AS_SAM_17_03QT</strain>
    </source>
</reference>
<dbReference type="Proteomes" id="UP001140949">
    <property type="component" value="Unassembled WGS sequence"/>
</dbReference>
<comment type="caution">
    <text evidence="2">The sequence shown here is derived from an EMBL/GenBank/DDBJ whole genome shotgun (WGS) entry which is preliminary data.</text>
</comment>
<evidence type="ECO:0000313" key="3">
    <source>
        <dbReference type="Proteomes" id="UP001140949"/>
    </source>
</evidence>
<proteinExistence type="predicted"/>
<feature type="compositionally biased region" description="Basic and acidic residues" evidence="1">
    <location>
        <begin position="12"/>
        <end position="29"/>
    </location>
</feature>
<gene>
    <name evidence="2" type="ORF">M6B38_306605</name>
</gene>
<reference evidence="2" key="2">
    <citation type="submission" date="2023-04" db="EMBL/GenBank/DDBJ databases">
        <authorList>
            <person name="Bruccoleri R.E."/>
            <person name="Oakeley E.J."/>
            <person name="Faust A.-M."/>
            <person name="Dessus-Babus S."/>
            <person name="Altorfer M."/>
            <person name="Burckhardt D."/>
            <person name="Oertli M."/>
            <person name="Naumann U."/>
            <person name="Petersen F."/>
            <person name="Wong J."/>
        </authorList>
    </citation>
    <scope>NUCLEOTIDE SEQUENCE</scope>
    <source>
        <strain evidence="2">GSM-AAB239-AS_SAM_17_03QT</strain>
        <tissue evidence="2">Leaf</tissue>
    </source>
</reference>
<name>A0AAX6HLU5_IRIPA</name>
<evidence type="ECO:0000256" key="1">
    <source>
        <dbReference type="SAM" id="MobiDB-lite"/>
    </source>
</evidence>